<dbReference type="EMBL" id="PVSN01000051">
    <property type="protein sequence ID" value="TGE71828.1"/>
    <property type="molecule type" value="Genomic_DNA"/>
</dbReference>
<sequence length="242" mass="27004">MMKMSKLIKLVAKDSYVGFQTFLMTVAAVLVFALAIAFKDSWHAGGIQLYRSLSIAIGIPVIFGMVLYVILAYAKSVESWQNAKLVLLPTTKWRFVLTNLVVRLLAILVNVTVASFVYQGVDLAIRSWLSVGKTENPLHMDWQLGNLWESSSAIVLVFLFVNLIGLAVNLGIAHLMPKLKHAKVLVFMIAFLTVFIAISLGETYLLDFIGLGDFMMHALDVVTAGLFVYGIYWLYAHYNDAY</sequence>
<accession>A0A4Z0S1V2</accession>
<dbReference type="OrthoDB" id="5690292at2"/>
<evidence type="ECO:0000256" key="1">
    <source>
        <dbReference type="SAM" id="Phobius"/>
    </source>
</evidence>
<feature type="transmembrane region" description="Helical" evidence="1">
    <location>
        <begin position="184"/>
        <end position="202"/>
    </location>
</feature>
<dbReference type="Proteomes" id="UP000297646">
    <property type="component" value="Unassembled WGS sequence"/>
</dbReference>
<name>A0A4Z0S1V2_WEICO</name>
<reference evidence="2 3" key="1">
    <citation type="submission" date="2018-03" db="EMBL/GenBank/DDBJ databases">
        <title>Genome sequencing of Weissella confusa isolates.</title>
        <authorList>
            <person name="Kajala I."/>
            <person name="Baruah R."/>
            <person name="Bergsveinson J."/>
            <person name="Juvonen R."/>
            <person name="Ziola B."/>
        </authorList>
    </citation>
    <scope>NUCLEOTIDE SEQUENCE [LARGE SCALE GENOMIC DNA]</scope>
    <source>
        <strain evidence="2 3">VTT E-062653</strain>
    </source>
</reference>
<evidence type="ECO:0000313" key="2">
    <source>
        <dbReference type="EMBL" id="TGE71828.1"/>
    </source>
</evidence>
<feature type="transmembrane region" description="Helical" evidence="1">
    <location>
        <begin position="50"/>
        <end position="74"/>
    </location>
</feature>
<keyword evidence="1" id="KW-1133">Transmembrane helix</keyword>
<feature type="transmembrane region" description="Helical" evidence="1">
    <location>
        <begin position="214"/>
        <end position="235"/>
    </location>
</feature>
<organism evidence="2 3">
    <name type="scientific">Weissella confusa</name>
    <name type="common">Lactobacillus confusus</name>
    <dbReference type="NCBI Taxonomy" id="1583"/>
    <lineage>
        <taxon>Bacteria</taxon>
        <taxon>Bacillati</taxon>
        <taxon>Bacillota</taxon>
        <taxon>Bacilli</taxon>
        <taxon>Lactobacillales</taxon>
        <taxon>Lactobacillaceae</taxon>
        <taxon>Weissella</taxon>
    </lineage>
</organism>
<keyword evidence="1" id="KW-0812">Transmembrane</keyword>
<keyword evidence="1" id="KW-0472">Membrane</keyword>
<gene>
    <name evidence="2" type="ORF">C6P11_07420</name>
</gene>
<dbReference type="AlphaFoldDB" id="A0A4Z0S1V2"/>
<feature type="transmembrane region" description="Helical" evidence="1">
    <location>
        <begin position="95"/>
        <end position="118"/>
    </location>
</feature>
<feature type="transmembrane region" description="Helical" evidence="1">
    <location>
        <begin position="21"/>
        <end position="38"/>
    </location>
</feature>
<proteinExistence type="predicted"/>
<protein>
    <submittedName>
        <fullName evidence="2">Uncharacterized protein</fullName>
    </submittedName>
</protein>
<evidence type="ECO:0000313" key="3">
    <source>
        <dbReference type="Proteomes" id="UP000297646"/>
    </source>
</evidence>
<comment type="caution">
    <text evidence="2">The sequence shown here is derived from an EMBL/GenBank/DDBJ whole genome shotgun (WGS) entry which is preliminary data.</text>
</comment>
<feature type="transmembrane region" description="Helical" evidence="1">
    <location>
        <begin position="153"/>
        <end position="172"/>
    </location>
</feature>
<dbReference type="RefSeq" id="WP_135519948.1">
    <property type="nucleotide sequence ID" value="NZ_PVSN01000051.1"/>
</dbReference>